<evidence type="ECO:0000313" key="1">
    <source>
        <dbReference type="Proteomes" id="UP000887563"/>
    </source>
</evidence>
<evidence type="ECO:0000313" key="2">
    <source>
        <dbReference type="WBParaSite" id="Minc3s00116g05060"/>
    </source>
</evidence>
<reference evidence="2" key="1">
    <citation type="submission" date="2022-11" db="UniProtKB">
        <authorList>
            <consortium name="WormBaseParasite"/>
        </authorList>
    </citation>
    <scope>IDENTIFICATION</scope>
</reference>
<dbReference type="WBParaSite" id="Minc3s00116g05060">
    <property type="protein sequence ID" value="Minc3s00116g05060"/>
    <property type="gene ID" value="Minc3s00116g05060"/>
</dbReference>
<sequence length="100" mass="12203">MLNFNISLQFHIHSHHFHINPHQLIHFHEVLQFSRNNMLNKLICKWQQHINHNNNNATFKLNTPIKFNIKRTINIQTFNIHMGAFVRNFPFCFGWERKEN</sequence>
<keyword evidence="1" id="KW-1185">Reference proteome</keyword>
<organism evidence="1 2">
    <name type="scientific">Meloidogyne incognita</name>
    <name type="common">Southern root-knot nematode worm</name>
    <name type="synonym">Oxyuris incognita</name>
    <dbReference type="NCBI Taxonomy" id="6306"/>
    <lineage>
        <taxon>Eukaryota</taxon>
        <taxon>Metazoa</taxon>
        <taxon>Ecdysozoa</taxon>
        <taxon>Nematoda</taxon>
        <taxon>Chromadorea</taxon>
        <taxon>Rhabditida</taxon>
        <taxon>Tylenchina</taxon>
        <taxon>Tylenchomorpha</taxon>
        <taxon>Tylenchoidea</taxon>
        <taxon>Meloidogynidae</taxon>
        <taxon>Meloidogyninae</taxon>
        <taxon>Meloidogyne</taxon>
        <taxon>Meloidogyne incognita group</taxon>
    </lineage>
</organism>
<protein>
    <submittedName>
        <fullName evidence="2">Candidate secreted effector</fullName>
    </submittedName>
</protein>
<name>A0A914KU29_MELIC</name>
<dbReference type="Proteomes" id="UP000887563">
    <property type="component" value="Unplaced"/>
</dbReference>
<accession>A0A914KU29</accession>
<dbReference type="AlphaFoldDB" id="A0A914KU29"/>
<proteinExistence type="predicted"/>